<evidence type="ECO:0000313" key="6">
    <source>
        <dbReference type="Proteomes" id="UP001162131"/>
    </source>
</evidence>
<dbReference type="InterPro" id="IPR013320">
    <property type="entry name" value="ConA-like_dom_sf"/>
</dbReference>
<dbReference type="InterPro" id="IPR001368">
    <property type="entry name" value="TNFR/NGFR_Cys_rich_reg"/>
</dbReference>
<gene>
    <name evidence="5" type="ORF">BSTOLATCC_MIC6496</name>
</gene>
<feature type="transmembrane region" description="Helical" evidence="2">
    <location>
        <begin position="2101"/>
        <end position="2120"/>
    </location>
</feature>
<name>A0AAU9IMI1_9CILI</name>
<accession>A0AAU9IMI1</accession>
<feature type="transmembrane region" description="Helical" evidence="2">
    <location>
        <begin position="2077"/>
        <end position="2095"/>
    </location>
</feature>
<feature type="signal peptide" evidence="3">
    <location>
        <begin position="1"/>
        <end position="20"/>
    </location>
</feature>
<dbReference type="InterPro" id="IPR009030">
    <property type="entry name" value="Growth_fac_rcpt_cys_sf"/>
</dbReference>
<dbReference type="Pfam" id="PF11721">
    <property type="entry name" value="Malectin"/>
    <property type="match status" value="1"/>
</dbReference>
<proteinExistence type="predicted"/>
<dbReference type="Proteomes" id="UP001162131">
    <property type="component" value="Unassembled WGS sequence"/>
</dbReference>
<evidence type="ECO:0000256" key="1">
    <source>
        <dbReference type="ARBA" id="ARBA00023157"/>
    </source>
</evidence>
<dbReference type="CDD" id="cd00064">
    <property type="entry name" value="FU"/>
    <property type="match status" value="3"/>
</dbReference>
<dbReference type="PANTHER" id="PTHR15332">
    <property type="entry name" value="PROPROTEIN CONVERTASE SUBTILISIN_KEXIN TYPE 5-LIKE"/>
    <property type="match status" value="1"/>
</dbReference>
<evidence type="ECO:0000256" key="2">
    <source>
        <dbReference type="SAM" id="Phobius"/>
    </source>
</evidence>
<feature type="chain" id="PRO_5044009536" description="TNFR-Cys domain-containing protein" evidence="3">
    <location>
        <begin position="21"/>
        <end position="2233"/>
    </location>
</feature>
<keyword evidence="6" id="KW-1185">Reference proteome</keyword>
<keyword evidence="2" id="KW-0812">Transmembrane</keyword>
<feature type="transmembrane region" description="Helical" evidence="2">
    <location>
        <begin position="1932"/>
        <end position="1958"/>
    </location>
</feature>
<dbReference type="InterPro" id="IPR000742">
    <property type="entry name" value="EGF"/>
</dbReference>
<protein>
    <recommendedName>
        <fullName evidence="4">TNFR-Cys domain-containing protein</fullName>
    </recommendedName>
</protein>
<feature type="transmembrane region" description="Helical" evidence="2">
    <location>
        <begin position="2164"/>
        <end position="2185"/>
    </location>
</feature>
<dbReference type="Pfam" id="PF13385">
    <property type="entry name" value="Laminin_G_3"/>
    <property type="match status" value="2"/>
</dbReference>
<evidence type="ECO:0000313" key="5">
    <source>
        <dbReference type="EMBL" id="CAG9312389.1"/>
    </source>
</evidence>
<keyword evidence="1" id="KW-1015">Disulfide bond</keyword>
<dbReference type="Gene3D" id="2.60.120.200">
    <property type="match status" value="2"/>
</dbReference>
<dbReference type="SMART" id="SM00181">
    <property type="entry name" value="EGF"/>
    <property type="match status" value="7"/>
</dbReference>
<dbReference type="SMART" id="SM00261">
    <property type="entry name" value="FU"/>
    <property type="match status" value="9"/>
</dbReference>
<feature type="transmembrane region" description="Helical" evidence="2">
    <location>
        <begin position="2016"/>
        <end position="2041"/>
    </location>
</feature>
<dbReference type="InterPro" id="IPR021720">
    <property type="entry name" value="Malectin_dom"/>
</dbReference>
<keyword evidence="2" id="KW-0472">Membrane</keyword>
<dbReference type="EMBL" id="CAJZBQ010000006">
    <property type="protein sequence ID" value="CAG9312389.1"/>
    <property type="molecule type" value="Genomic_DNA"/>
</dbReference>
<dbReference type="PANTHER" id="PTHR15332:SF175">
    <property type="entry name" value="PROPROTEIN CONVERTASE SUBTILISIN_KEXIN TYPE 5-LIKE"/>
    <property type="match status" value="1"/>
</dbReference>
<dbReference type="SUPFAM" id="SSF49899">
    <property type="entry name" value="Concanavalin A-like lectins/glucanases"/>
    <property type="match status" value="3"/>
</dbReference>
<sequence length="2233" mass="246733">MLSVSKQLTIILTFLKCCLSLDPADVALAINSGGGTYTSTFGFVYSPDSYYTTGGPYVDPSSTPIARTNNGDMYKSQRVFDGTWGYDIPVSPDGTYVLILQYVETWFTTANARVFTIKIGDYTVLSNLDLFALFGRNNAHDIFIEFTLSAGNVYIGGNLISGAFSAGILNFRMIQVIQAPEISGFILIKGNCAVADHCNMCYKQRCATCNEGDLSCATCIDNAHIVDGDCQCNSNAYWAYSTRSCEKCDNLCNVCSGSANFLCTTCVSPNVLVSSVCLRACPYGFGSCTIVSMAVIEQNFANLFVGTYGIFRVGSNPSTFYFFNSPEADDPIPAKSRGLYFYGAQYLQTSSSIYISLNFSIGFWVWILSGSGDIMANSPGGKITISALGVMTIVLESRFEATATITTVALNPSNSNWIYISFITSFSPSTITTTIVPYLNNSPKTPTTISQYIYRDGANNVIILGKSSSSTFLGYIYWFTLWNVAVSDFNTQYSDEICDPGEISNCLWTCPLSQWMNHATPTNCNSCSNGCVRSISCNVCDDPLCSQCTGFSGGLCTQCVSNASGASSTCTCNAGYVLSSDGFSCLPCFSGCSSCSSTQYYQCLTCDSTHYLLNVLCDTQCPSGYSQNSGTNKCDLTNNLVIDLEFDDYIVLGTLSGFNVGNSNTNSYPNFDTNDSIPAIHRGYYFTGQSYMGGSIVFSPYFSVMLWVKAIDQGVLIEKFDGSVKYLVIKIDSSGYQNLNILLKDGSSLNAISPQYILSNWHYLSFSGSINSDGTYSSYSYIDSSLQFTATSTPKTYLRDSTSGTLLIGVDHASTTGFKGFLWNLKIYNDKTYVNSAWVSTTCTVNPCTSCPVGNFCPSSCSLANYPGSTSCASCKSSSCSYGCRSDLTCRLCREKECYSCISFSNKCLSCITNAGFVGDLCQCNLNAYWNGNTETCDLCHTICTSCSGPSFIECIQCGSFLLMLSNICLEFCPSGYTISGDQCILSNELVFSLRLSQIKDIVYDSIGNVAFQTGNDKNFYPFYTPEDPYAAELRGYYFRGTSFMKSIDDPPSLTFGAEFTISAWINPALGTGYLISKQDSSLSSFLTFSLSSGKLNFSMKLNDGTTVSYMTSALLVTLGSWNFIAVKSIISPTPQQKISFYIDSSSESSSDLRSSWYQDISSSFFISIGAGSDLNTNLYKGFLWGINIYNINEPISSIIISGTCSGCSLCPIELSNSCIPNCDLPYYPNSLTCAACQTQCGWGCVRNDKNCNLCQDVICLVCDDYSSTCITCRDHAYLSLTTCVCYDGYYWDLTNEECTPCDYTCKTCTSAASEDCIICASGFFMYLGLCVSKCPAGYIESAAKCIEKDTFIFYLSFDTLEGVVLDKQSKIPALTGNSTAFYPNYDEFDPIAALYRGFYFNGMNSVMHLPIYQGYNSPVLSFGYSFTFSIWVNIENGFGTILSKQDLLYNSIFSLQLSAGYVVISLNFKVDGLIYFSYLQDLGSYEWNHIAFTAEYTSLKQTKMAFYLNGKLDNQRELGFDYFKDTKTDTSFTLGAFKDNLGYFNYFKGFIYDIKGYNSVRSISSLVLPTAQCTENCKACLNTGACIPNCLISQYWIGPQYNKCSKCNSACLSCRDSSKFCNLCYNPKCTSCLDFSENSCLECISGTSNITNCQCDYGLAWNSSSGICESCHQWQYKANDSCYNCPPLCAQCDSETKCTWCISHAALNSGSCACSPGYIGTTECTYIPFNASLIVNKNNTLILIFSDVLKQDLKNDQIFIQIHNITIPSWSISQISNTQYLISCNFEGGISKGTTIIVHFINSTSIISISGGVIYEEYLSGSLYASLMTSEEQEVAQIQKQVSSGVKVLVGSSVALAMLNPNPSGLWTLLNTIQLLSYIPYASYPLSDKVSAFFKSINDFNLVPNLFLLFIDENNSKVPYSRAKKYGYDSYLLLVNIGNDATILCGIITIIPLVYYFSKCSQRFIGKKLQKILKEYKFDTFLRFWIISYLEIGFAAIIGVLSTEYSEILENSLQLTNYLLCWFLVIFITITPLLHSYFTFKNMSKIINKRNKKWLVPWSSLYYEFKNNSGFLSTQYYALFFTRRLIFIGNQVFLNDFPQSQLTINAVSSLCIPLFLIFYKPFDDLVLQVTNLITEFGIFIIFLLLIPYFLVLGSTGTNILDNLIMYFVALLMAVQTSGPFINSLKEVYYTARRAMKKNFSSNPAKISKNERKIVLGNFNEFFNDTEPTDTTE</sequence>
<dbReference type="Gene3D" id="2.10.220.10">
    <property type="entry name" value="Hormone Receptor, Insulin-like Growth Factor Receptor 1, Chain A, domain 2"/>
    <property type="match status" value="2"/>
</dbReference>
<feature type="transmembrane region" description="Helical" evidence="2">
    <location>
        <begin position="1979"/>
        <end position="2004"/>
    </location>
</feature>
<keyword evidence="3" id="KW-0732">Signal</keyword>
<organism evidence="5 6">
    <name type="scientific">Blepharisma stoltei</name>
    <dbReference type="NCBI Taxonomy" id="1481888"/>
    <lineage>
        <taxon>Eukaryota</taxon>
        <taxon>Sar</taxon>
        <taxon>Alveolata</taxon>
        <taxon>Ciliophora</taxon>
        <taxon>Postciliodesmatophora</taxon>
        <taxon>Heterotrichea</taxon>
        <taxon>Heterotrichida</taxon>
        <taxon>Blepharismidae</taxon>
        <taxon>Blepharisma</taxon>
    </lineage>
</organism>
<dbReference type="PROSITE" id="PS00652">
    <property type="entry name" value="TNFR_NGFR_1"/>
    <property type="match status" value="1"/>
</dbReference>
<comment type="caution">
    <text evidence="5">The sequence shown here is derived from an EMBL/GenBank/DDBJ whole genome shotgun (WGS) entry which is preliminary data.</text>
</comment>
<evidence type="ECO:0000256" key="3">
    <source>
        <dbReference type="SAM" id="SignalP"/>
    </source>
</evidence>
<reference evidence="5" key="1">
    <citation type="submission" date="2021-09" db="EMBL/GenBank/DDBJ databases">
        <authorList>
            <consortium name="AG Swart"/>
            <person name="Singh M."/>
            <person name="Singh A."/>
            <person name="Seah K."/>
            <person name="Emmerich C."/>
        </authorList>
    </citation>
    <scope>NUCLEOTIDE SEQUENCE</scope>
    <source>
        <strain evidence="5">ATCC30299</strain>
    </source>
</reference>
<dbReference type="InterPro" id="IPR006212">
    <property type="entry name" value="Furin_repeat"/>
</dbReference>
<keyword evidence="2" id="KW-1133">Transmembrane helix</keyword>
<feature type="domain" description="TNFR-Cys" evidence="4">
    <location>
        <begin position="1223"/>
        <end position="1260"/>
    </location>
</feature>
<evidence type="ECO:0000259" key="4">
    <source>
        <dbReference type="PROSITE" id="PS00652"/>
    </source>
</evidence>
<dbReference type="Gene3D" id="2.60.120.430">
    <property type="entry name" value="Galactose-binding lectin"/>
    <property type="match status" value="1"/>
</dbReference>
<dbReference type="SUPFAM" id="SSF57184">
    <property type="entry name" value="Growth factor receptor domain"/>
    <property type="match status" value="4"/>
</dbReference>
<feature type="transmembrane region" description="Helical" evidence="2">
    <location>
        <begin position="2132"/>
        <end position="2152"/>
    </location>
</feature>